<feature type="transmembrane region" description="Helical" evidence="5">
    <location>
        <begin position="84"/>
        <end position="108"/>
    </location>
</feature>
<keyword evidence="4 5" id="KW-0472">Membrane</keyword>
<dbReference type="EMBL" id="VTER01000005">
    <property type="protein sequence ID" value="TYS48425.1"/>
    <property type="molecule type" value="Genomic_DNA"/>
</dbReference>
<name>A0A5D4RAL4_9BACI</name>
<gene>
    <name evidence="6" type="ORF">FZD51_09835</name>
</gene>
<reference evidence="6 7" key="1">
    <citation type="submission" date="2019-08" db="EMBL/GenBank/DDBJ databases">
        <title>Bacillus genomes from the desert of Cuatro Cienegas, Coahuila.</title>
        <authorList>
            <person name="Olmedo-Alvarez G."/>
        </authorList>
    </citation>
    <scope>NUCLEOTIDE SEQUENCE [LARGE SCALE GENOMIC DNA]</scope>
    <source>
        <strain evidence="6 7">CH446_14T</strain>
    </source>
</reference>
<dbReference type="PANTHER" id="PTHR39157">
    <property type="entry name" value="INTEGRAL MEMBRANE PROTEIN-RELATED"/>
    <property type="match status" value="1"/>
</dbReference>
<evidence type="ECO:0000256" key="3">
    <source>
        <dbReference type="ARBA" id="ARBA00022989"/>
    </source>
</evidence>
<dbReference type="PANTHER" id="PTHR39157:SF1">
    <property type="entry name" value="DOXX FAMILY PROTEIN"/>
    <property type="match status" value="1"/>
</dbReference>
<dbReference type="GO" id="GO:0016020">
    <property type="term" value="C:membrane"/>
    <property type="evidence" value="ECO:0007669"/>
    <property type="project" value="UniProtKB-SubCell"/>
</dbReference>
<evidence type="ECO:0000256" key="4">
    <source>
        <dbReference type="ARBA" id="ARBA00023136"/>
    </source>
</evidence>
<feature type="transmembrane region" description="Helical" evidence="5">
    <location>
        <begin position="120"/>
        <end position="140"/>
    </location>
</feature>
<dbReference type="AlphaFoldDB" id="A0A5D4RAL4"/>
<dbReference type="InterPro" id="IPR032808">
    <property type="entry name" value="DoxX"/>
</dbReference>
<evidence type="ECO:0000256" key="2">
    <source>
        <dbReference type="ARBA" id="ARBA00022692"/>
    </source>
</evidence>
<accession>A0A5D4RAL4</accession>
<sequence length="169" mass="18045">MKVLKTPQAAAVWTVLRIWLGIQWIEAGWHKLADGFDAGGFLQGAIAQAGGDHPAVQSWYAGFLENFALPNVGLFNVLIPWGELLVGAGLVLGAATIPALIAGAFMNLNFLLAGTVSTNPILYTAAILLLFAGGAAYYWGADRIMIPYLKNMAKKNKADGFTNRHAHGH</sequence>
<dbReference type="Pfam" id="PF07681">
    <property type="entry name" value="DoxX"/>
    <property type="match status" value="1"/>
</dbReference>
<comment type="caution">
    <text evidence="6">The sequence shown here is derived from an EMBL/GenBank/DDBJ whole genome shotgun (WGS) entry which is preliminary data.</text>
</comment>
<comment type="subcellular location">
    <subcellularLocation>
        <location evidence="1">Membrane</location>
        <topology evidence="1">Multi-pass membrane protein</topology>
    </subcellularLocation>
</comment>
<dbReference type="RefSeq" id="WP_148974611.1">
    <property type="nucleotide sequence ID" value="NZ_JBNIKU010000007.1"/>
</dbReference>
<keyword evidence="3 5" id="KW-1133">Transmembrane helix</keyword>
<protein>
    <submittedName>
        <fullName evidence="6">DoxX family membrane protein</fullName>
    </submittedName>
</protein>
<organism evidence="6 7">
    <name type="scientific">Bacillus infantis</name>
    <dbReference type="NCBI Taxonomy" id="324767"/>
    <lineage>
        <taxon>Bacteria</taxon>
        <taxon>Bacillati</taxon>
        <taxon>Bacillota</taxon>
        <taxon>Bacilli</taxon>
        <taxon>Bacillales</taxon>
        <taxon>Bacillaceae</taxon>
        <taxon>Bacillus</taxon>
    </lineage>
</organism>
<evidence type="ECO:0000256" key="1">
    <source>
        <dbReference type="ARBA" id="ARBA00004141"/>
    </source>
</evidence>
<dbReference type="Proteomes" id="UP000322139">
    <property type="component" value="Unassembled WGS sequence"/>
</dbReference>
<keyword evidence="2 5" id="KW-0812">Transmembrane</keyword>
<evidence type="ECO:0000313" key="7">
    <source>
        <dbReference type="Proteomes" id="UP000322139"/>
    </source>
</evidence>
<proteinExistence type="predicted"/>
<evidence type="ECO:0000256" key="5">
    <source>
        <dbReference type="SAM" id="Phobius"/>
    </source>
</evidence>
<evidence type="ECO:0000313" key="6">
    <source>
        <dbReference type="EMBL" id="TYS48425.1"/>
    </source>
</evidence>